<evidence type="ECO:0000313" key="2">
    <source>
        <dbReference type="EMBL" id="CAF4448094.1"/>
    </source>
</evidence>
<dbReference type="Pfam" id="PF17921">
    <property type="entry name" value="Integrase_H2C2"/>
    <property type="match status" value="1"/>
</dbReference>
<dbReference type="Gene3D" id="3.30.420.10">
    <property type="entry name" value="Ribonuclease H-like superfamily/Ribonuclease H"/>
    <property type="match status" value="1"/>
</dbReference>
<sequence length="287" mass="32988">MTRLQAKQLNIKSTTIADTCKDDKDEIDSGANDPMKLSNLLIDFDMDRIKQAQTNDVIIQEKIEKMKNGMHKSDMTVVDDVLYKLVIRNGAKEKIRLPWIPHAMIQELLRAFHDHPMSGHFGVRRTWYKIKQHYYWPKMFETVQSYVRSCEKCTKFNIKRNKSPGFLQPIPPPEGAFDVVHMDFWGPSPVETAQGNRYVLVFTDNLSKYVLAETCPTNTVKTAAQVLLEKIIMPHGNIKYLMSDQGSHFNNDLIRALTSLLGIKQSFSIPYHPPIKRSSGKIQCHLL</sequence>
<dbReference type="PROSITE" id="PS50994">
    <property type="entry name" value="INTEGRASE"/>
    <property type="match status" value="1"/>
</dbReference>
<organism evidence="2 3">
    <name type="scientific">Didymodactylos carnosus</name>
    <dbReference type="NCBI Taxonomy" id="1234261"/>
    <lineage>
        <taxon>Eukaryota</taxon>
        <taxon>Metazoa</taxon>
        <taxon>Spiralia</taxon>
        <taxon>Gnathifera</taxon>
        <taxon>Rotifera</taxon>
        <taxon>Eurotatoria</taxon>
        <taxon>Bdelloidea</taxon>
        <taxon>Philodinida</taxon>
        <taxon>Philodinidae</taxon>
        <taxon>Didymodactylos</taxon>
    </lineage>
</organism>
<dbReference type="AlphaFoldDB" id="A0A8S2WIM6"/>
<comment type="caution">
    <text evidence="2">The sequence shown here is derived from an EMBL/GenBank/DDBJ whole genome shotgun (WGS) entry which is preliminary data.</text>
</comment>
<proteinExistence type="predicted"/>
<dbReference type="PANTHER" id="PTHR37984">
    <property type="entry name" value="PROTEIN CBG26694"/>
    <property type="match status" value="1"/>
</dbReference>
<accession>A0A8S2WIM6</accession>
<dbReference type="FunFam" id="1.10.340.70:FF:000001">
    <property type="entry name" value="Retrovirus-related Pol polyprotein from transposon gypsy-like Protein"/>
    <property type="match status" value="1"/>
</dbReference>
<dbReference type="GO" id="GO:0015074">
    <property type="term" value="P:DNA integration"/>
    <property type="evidence" value="ECO:0007669"/>
    <property type="project" value="InterPro"/>
</dbReference>
<dbReference type="GO" id="GO:0003676">
    <property type="term" value="F:nucleic acid binding"/>
    <property type="evidence" value="ECO:0007669"/>
    <property type="project" value="InterPro"/>
</dbReference>
<protein>
    <recommendedName>
        <fullName evidence="1">Integrase catalytic domain-containing protein</fullName>
    </recommendedName>
</protein>
<dbReference type="InterPro" id="IPR041588">
    <property type="entry name" value="Integrase_H2C2"/>
</dbReference>
<dbReference type="EMBL" id="CAJOBA010082438">
    <property type="protein sequence ID" value="CAF4448094.1"/>
    <property type="molecule type" value="Genomic_DNA"/>
</dbReference>
<dbReference type="PANTHER" id="PTHR37984:SF5">
    <property type="entry name" value="PROTEIN NYNRIN-LIKE"/>
    <property type="match status" value="1"/>
</dbReference>
<reference evidence="2" key="1">
    <citation type="submission" date="2021-02" db="EMBL/GenBank/DDBJ databases">
        <authorList>
            <person name="Nowell W R."/>
        </authorList>
    </citation>
    <scope>NUCLEOTIDE SEQUENCE</scope>
</reference>
<evidence type="ECO:0000313" key="3">
    <source>
        <dbReference type="Proteomes" id="UP000682733"/>
    </source>
</evidence>
<dbReference type="InterPro" id="IPR036397">
    <property type="entry name" value="RNaseH_sf"/>
</dbReference>
<dbReference type="InterPro" id="IPR012337">
    <property type="entry name" value="RNaseH-like_sf"/>
</dbReference>
<dbReference type="Gene3D" id="1.10.340.70">
    <property type="match status" value="1"/>
</dbReference>
<name>A0A8S2WIM6_9BILA</name>
<gene>
    <name evidence="2" type="ORF">TMI583_LOCUS45696</name>
</gene>
<dbReference type="InterPro" id="IPR001584">
    <property type="entry name" value="Integrase_cat-core"/>
</dbReference>
<feature type="domain" description="Integrase catalytic" evidence="1">
    <location>
        <begin position="168"/>
        <end position="287"/>
    </location>
</feature>
<evidence type="ECO:0000259" key="1">
    <source>
        <dbReference type="PROSITE" id="PS50994"/>
    </source>
</evidence>
<dbReference type="SUPFAM" id="SSF53098">
    <property type="entry name" value="Ribonuclease H-like"/>
    <property type="match status" value="1"/>
</dbReference>
<dbReference type="Pfam" id="PF00665">
    <property type="entry name" value="rve"/>
    <property type="match status" value="1"/>
</dbReference>
<dbReference type="InterPro" id="IPR050951">
    <property type="entry name" value="Retrovirus_Pol_polyprotein"/>
</dbReference>
<dbReference type="Proteomes" id="UP000682733">
    <property type="component" value="Unassembled WGS sequence"/>
</dbReference>